<evidence type="ECO:0000313" key="3">
    <source>
        <dbReference type="Proteomes" id="UP000583266"/>
    </source>
</evidence>
<evidence type="ECO:0000313" key="2">
    <source>
        <dbReference type="EMBL" id="NML38178.1"/>
    </source>
</evidence>
<gene>
    <name evidence="2" type="ORF">HHL17_13310</name>
</gene>
<proteinExistence type="predicted"/>
<dbReference type="Proteomes" id="UP000583266">
    <property type="component" value="Unassembled WGS sequence"/>
</dbReference>
<accession>A0A848GQM1</accession>
<dbReference type="Pfam" id="PF14534">
    <property type="entry name" value="DUF4440"/>
    <property type="match status" value="1"/>
</dbReference>
<dbReference type="Gene3D" id="3.10.450.50">
    <property type="match status" value="1"/>
</dbReference>
<protein>
    <submittedName>
        <fullName evidence="2">Nuclear transport factor 2 family protein</fullName>
    </submittedName>
</protein>
<keyword evidence="3" id="KW-1185">Reference proteome</keyword>
<organism evidence="2 3">
    <name type="scientific">Chitinophaga fulva</name>
    <dbReference type="NCBI Taxonomy" id="2728842"/>
    <lineage>
        <taxon>Bacteria</taxon>
        <taxon>Pseudomonadati</taxon>
        <taxon>Bacteroidota</taxon>
        <taxon>Chitinophagia</taxon>
        <taxon>Chitinophagales</taxon>
        <taxon>Chitinophagaceae</taxon>
        <taxon>Chitinophaga</taxon>
    </lineage>
</organism>
<dbReference type="RefSeq" id="WP_169225198.1">
    <property type="nucleotide sequence ID" value="NZ_JABBGC010000001.1"/>
</dbReference>
<name>A0A848GQM1_9BACT</name>
<dbReference type="SUPFAM" id="SSF54427">
    <property type="entry name" value="NTF2-like"/>
    <property type="match status" value="1"/>
</dbReference>
<dbReference type="InterPro" id="IPR027843">
    <property type="entry name" value="DUF4440"/>
</dbReference>
<evidence type="ECO:0000259" key="1">
    <source>
        <dbReference type="Pfam" id="PF14534"/>
    </source>
</evidence>
<sequence length="120" mass="13742">MKNEIFDLEKKYWNAMSKKDYETMRSLTKFPCIVAGRRGVASIDESSFKKMFEQGSNKTMKVKSTSDEQVQTGEDHAMIGYLIELDYDGQVMKCACTSTWIKENGGWVCAMHTESDLEDK</sequence>
<dbReference type="EMBL" id="JABBGC010000001">
    <property type="protein sequence ID" value="NML38178.1"/>
    <property type="molecule type" value="Genomic_DNA"/>
</dbReference>
<comment type="caution">
    <text evidence="2">The sequence shown here is derived from an EMBL/GenBank/DDBJ whole genome shotgun (WGS) entry which is preliminary data.</text>
</comment>
<dbReference type="InterPro" id="IPR032710">
    <property type="entry name" value="NTF2-like_dom_sf"/>
</dbReference>
<reference evidence="2 3" key="1">
    <citation type="submission" date="2020-04" db="EMBL/GenBank/DDBJ databases">
        <title>Chitinophaga sp. G-6-1-13 sp. nov., isolated from soil.</title>
        <authorList>
            <person name="Dahal R.H."/>
            <person name="Chaudhary D.K."/>
        </authorList>
    </citation>
    <scope>NUCLEOTIDE SEQUENCE [LARGE SCALE GENOMIC DNA]</scope>
    <source>
        <strain evidence="2 3">G-6-1-13</strain>
    </source>
</reference>
<feature type="domain" description="DUF4440" evidence="1">
    <location>
        <begin position="5"/>
        <end position="108"/>
    </location>
</feature>
<dbReference type="AlphaFoldDB" id="A0A848GQM1"/>